<dbReference type="Proteomes" id="UP000015442">
    <property type="component" value="Unassembled WGS sequence"/>
</dbReference>
<gene>
    <name evidence="1" type="ORF">LEP1GSC059_1961</name>
</gene>
<proteinExistence type="predicted"/>
<dbReference type="AlphaFoldDB" id="T0FKJ4"/>
<evidence type="ECO:0008006" key="3">
    <source>
        <dbReference type="Google" id="ProtNLM"/>
    </source>
</evidence>
<sequence length="599" mass="69684">MQVAPCKKESLFSARTPQNYNLSIKPFPKKLTAKDRFNQKFPHLNTDYYTQITKNLLSTLYPKSCPDCKVPLSKEFSTRENVIRCPKCNYLESRTPNTPLEHLKLPLWVFSYLLIESIELFPLGLSASAICRKLSVSKNTGTLLKRRLQIFCSDLIPLIKDEMVKDLKKAWKGNKLPESGDLKPFIEGLPVVHTDTLALFSASQRANGYRKRFKHKGQTASIYLTDSVAEQRGKYQIGTLCHTIAIKGGPVILSSVPDQKQKSLQPLFDFLPTDVPLFSDEGLPWMERYNVNFRSVNHSARAVDSKRNVCGKNRWSKDGIHSQVAEGNQRTIKYSFIASYSYIRPENSILYLNEYSALKGLRVYGLERLIGKKKLGNLRNVGSGYRFNSKSGRITQKPINLLKKKQDLLYQLPTTFTRIHSDHSKSRKRIQKKYRFIFDENRLFPLKQAHIDYLNFMESGSRRRRQREKFYNSIAYSIWNQMSFESDYNLLQHDFNELTSHKPMFRIIQRWAKLGITHVKQIGKNKFERKQFLIKKLIPELPDVLYTLDRKQFENNDDFSEGIEIEFENPTFGGKIKYGINKKRRIQLLGKCNDKQEED</sequence>
<reference evidence="1 2" key="1">
    <citation type="submission" date="2013-05" db="EMBL/GenBank/DDBJ databases">
        <authorList>
            <person name="Harkins D.M."/>
            <person name="Durkin A.S."/>
            <person name="Brinkac L.M."/>
            <person name="Haft D.H."/>
            <person name="Selengut J.D."/>
            <person name="Sanka R."/>
            <person name="DePew J."/>
            <person name="Purushe J."/>
            <person name="Hartskeerl R.A."/>
            <person name="Ahmed A."/>
            <person name="van der Linden H."/>
            <person name="Goris M.G.A."/>
            <person name="Vinetz J.M."/>
            <person name="Sutton G.G."/>
            <person name="Nierman W.C."/>
            <person name="Fouts D.E."/>
        </authorList>
    </citation>
    <scope>NUCLEOTIDE SEQUENCE [LARGE SCALE GENOMIC DNA]</scope>
    <source>
        <strain evidence="1 2">CZ214</strain>
    </source>
</reference>
<dbReference type="EMBL" id="AKWY02000034">
    <property type="protein sequence ID" value="EQA70100.1"/>
    <property type="molecule type" value="Genomic_DNA"/>
</dbReference>
<name>T0FKJ4_9LEPT</name>
<comment type="caution">
    <text evidence="1">The sequence shown here is derived from an EMBL/GenBank/DDBJ whole genome shotgun (WGS) entry which is preliminary data.</text>
</comment>
<accession>T0FKJ4</accession>
<evidence type="ECO:0000313" key="2">
    <source>
        <dbReference type="Proteomes" id="UP000015442"/>
    </source>
</evidence>
<evidence type="ECO:0000313" key="1">
    <source>
        <dbReference type="EMBL" id="EQA70100.1"/>
    </source>
</evidence>
<protein>
    <recommendedName>
        <fullName evidence="3">ISXO2-like transposase domain protein</fullName>
    </recommendedName>
</protein>
<organism evidence="1 2">
    <name type="scientific">Leptospira noguchii serovar Panama str. CZ214</name>
    <dbReference type="NCBI Taxonomy" id="1001595"/>
    <lineage>
        <taxon>Bacteria</taxon>
        <taxon>Pseudomonadati</taxon>
        <taxon>Spirochaetota</taxon>
        <taxon>Spirochaetia</taxon>
        <taxon>Leptospirales</taxon>
        <taxon>Leptospiraceae</taxon>
        <taxon>Leptospira</taxon>
    </lineage>
</organism>